<name>A0AAE1Y2Y4_9LAMI</name>
<organism evidence="2 3">
    <name type="scientific">Sesamum alatum</name>
    <dbReference type="NCBI Taxonomy" id="300844"/>
    <lineage>
        <taxon>Eukaryota</taxon>
        <taxon>Viridiplantae</taxon>
        <taxon>Streptophyta</taxon>
        <taxon>Embryophyta</taxon>
        <taxon>Tracheophyta</taxon>
        <taxon>Spermatophyta</taxon>
        <taxon>Magnoliopsida</taxon>
        <taxon>eudicotyledons</taxon>
        <taxon>Gunneridae</taxon>
        <taxon>Pentapetalae</taxon>
        <taxon>asterids</taxon>
        <taxon>lamiids</taxon>
        <taxon>Lamiales</taxon>
        <taxon>Pedaliaceae</taxon>
        <taxon>Sesamum</taxon>
    </lineage>
</organism>
<dbReference type="Pfam" id="PF12776">
    <property type="entry name" value="Myb_DNA-bind_3"/>
    <property type="match status" value="1"/>
</dbReference>
<comment type="caution">
    <text evidence="2">The sequence shown here is derived from an EMBL/GenBank/DDBJ whole genome shotgun (WGS) entry which is preliminary data.</text>
</comment>
<proteinExistence type="predicted"/>
<dbReference type="PANTHER" id="PTHR46929">
    <property type="entry name" value="EXPRESSED PROTEIN"/>
    <property type="match status" value="1"/>
</dbReference>
<evidence type="ECO:0000313" key="2">
    <source>
        <dbReference type="EMBL" id="KAK4422709.1"/>
    </source>
</evidence>
<gene>
    <name evidence="2" type="ORF">Salat_1853400</name>
</gene>
<reference evidence="2" key="1">
    <citation type="submission" date="2020-06" db="EMBL/GenBank/DDBJ databases">
        <authorList>
            <person name="Li T."/>
            <person name="Hu X."/>
            <person name="Zhang T."/>
            <person name="Song X."/>
            <person name="Zhang H."/>
            <person name="Dai N."/>
            <person name="Sheng W."/>
            <person name="Hou X."/>
            <person name="Wei L."/>
        </authorList>
    </citation>
    <scope>NUCLEOTIDE SEQUENCE</scope>
    <source>
        <strain evidence="2">3651</strain>
        <tissue evidence="2">Leaf</tissue>
    </source>
</reference>
<dbReference type="Proteomes" id="UP001293254">
    <property type="component" value="Unassembled WGS sequence"/>
</dbReference>
<dbReference type="InterPro" id="IPR024752">
    <property type="entry name" value="Myb/SANT-like_dom"/>
</dbReference>
<dbReference type="AlphaFoldDB" id="A0AAE1Y2Y4"/>
<protein>
    <recommendedName>
        <fullName evidence="1">Myb/SANT-like domain-containing protein</fullName>
    </recommendedName>
</protein>
<sequence>MTPNALNLQRRLFYGSLWSKAMERSFLEILVEEIQVGNMVVGYPDVESISSGMVEVNGVYEKSYDYIFYEDRVRRLQERYRVFPWVKSLAAVNWNSATNEVFAEPHTWELVVQKCPLARAYVNIADPAWDELCIIFGESVTLELSDDEERTEPINHTSERVREVIDLSSGSDDGSE</sequence>
<evidence type="ECO:0000259" key="1">
    <source>
        <dbReference type="Pfam" id="PF12776"/>
    </source>
</evidence>
<dbReference type="EMBL" id="JACGWO010000007">
    <property type="protein sequence ID" value="KAK4422709.1"/>
    <property type="molecule type" value="Genomic_DNA"/>
</dbReference>
<dbReference type="PANTHER" id="PTHR46929:SF33">
    <property type="entry name" value="L10-INTERACTING MYB DOMAIN-CONTAINING PROTEIN-LIKE ISOFORM X1"/>
    <property type="match status" value="1"/>
</dbReference>
<evidence type="ECO:0000313" key="3">
    <source>
        <dbReference type="Proteomes" id="UP001293254"/>
    </source>
</evidence>
<keyword evidence="3" id="KW-1185">Reference proteome</keyword>
<reference evidence="2" key="2">
    <citation type="journal article" date="2024" name="Plant">
        <title>Genomic evolution and insights into agronomic trait innovations of Sesamum species.</title>
        <authorList>
            <person name="Miao H."/>
            <person name="Wang L."/>
            <person name="Qu L."/>
            <person name="Liu H."/>
            <person name="Sun Y."/>
            <person name="Le M."/>
            <person name="Wang Q."/>
            <person name="Wei S."/>
            <person name="Zheng Y."/>
            <person name="Lin W."/>
            <person name="Duan Y."/>
            <person name="Cao H."/>
            <person name="Xiong S."/>
            <person name="Wang X."/>
            <person name="Wei L."/>
            <person name="Li C."/>
            <person name="Ma Q."/>
            <person name="Ju M."/>
            <person name="Zhao R."/>
            <person name="Li G."/>
            <person name="Mu C."/>
            <person name="Tian Q."/>
            <person name="Mei H."/>
            <person name="Zhang T."/>
            <person name="Gao T."/>
            <person name="Zhang H."/>
        </authorList>
    </citation>
    <scope>NUCLEOTIDE SEQUENCE</scope>
    <source>
        <strain evidence="2">3651</strain>
    </source>
</reference>
<accession>A0AAE1Y2Y4</accession>
<feature type="domain" description="Myb/SANT-like" evidence="1">
    <location>
        <begin position="18"/>
        <end position="109"/>
    </location>
</feature>